<dbReference type="GO" id="GO:0009252">
    <property type="term" value="P:peptidoglycan biosynthetic process"/>
    <property type="evidence" value="ECO:0007669"/>
    <property type="project" value="UniProtKB-UniRule"/>
</dbReference>
<keyword evidence="16" id="KW-1185">Reference proteome</keyword>
<evidence type="ECO:0000256" key="9">
    <source>
        <dbReference type="ARBA" id="ARBA00023316"/>
    </source>
</evidence>
<dbReference type="GO" id="GO:0051301">
    <property type="term" value="P:cell division"/>
    <property type="evidence" value="ECO:0007669"/>
    <property type="project" value="UniProtKB-KW"/>
</dbReference>
<evidence type="ECO:0000256" key="11">
    <source>
        <dbReference type="RuleBase" id="RU004136"/>
    </source>
</evidence>
<dbReference type="InterPro" id="IPR013221">
    <property type="entry name" value="Mur_ligase_cen"/>
</dbReference>
<dbReference type="InterPro" id="IPR036615">
    <property type="entry name" value="Mur_ligase_C_dom_sf"/>
</dbReference>
<dbReference type="PANTHER" id="PTHR43024">
    <property type="entry name" value="UDP-N-ACETYLMURAMOYL-TRIPEPTIDE--D-ALANYL-D-ALANINE LIGASE"/>
    <property type="match status" value="1"/>
</dbReference>
<keyword evidence="3 10" id="KW-0132">Cell division</keyword>
<keyword evidence="6 10" id="KW-0133">Cell shape</keyword>
<evidence type="ECO:0000256" key="4">
    <source>
        <dbReference type="ARBA" id="ARBA00022741"/>
    </source>
</evidence>
<evidence type="ECO:0000259" key="13">
    <source>
        <dbReference type="Pfam" id="PF02875"/>
    </source>
</evidence>
<dbReference type="Pfam" id="PF01225">
    <property type="entry name" value="Mur_ligase"/>
    <property type="match status" value="1"/>
</dbReference>
<feature type="domain" description="Mur ligase central" evidence="14">
    <location>
        <begin position="106"/>
        <end position="294"/>
    </location>
</feature>
<dbReference type="InterPro" id="IPR035911">
    <property type="entry name" value="MurE/MurF_N"/>
</dbReference>
<evidence type="ECO:0000259" key="14">
    <source>
        <dbReference type="Pfam" id="PF08245"/>
    </source>
</evidence>
<evidence type="ECO:0000256" key="3">
    <source>
        <dbReference type="ARBA" id="ARBA00022618"/>
    </source>
</evidence>
<sequence length="459" mass="48424">MSRWTLAMLAEQTGGRLHGDDLAFDRVCTDSRSLQAGDLFVAIAGPNFDGHDFASHALQEGACAVLVSRHLSALGGPQVVVEDTVAALGRFAAWWRQTLQGPLVGVTGSNGKTTVRSLIAAVLEAQWPGKILATQGNFNNEIGLPLTLLRLRPEDRAAVVEMGANHHGEIARLAAIAQPDLGLITNAGPAHLEGFGDLDGVARAKGELIAGLPAHGTALLNADDPRVPVWRELAGDRPRLEFGLHRGDVHIEGEAALDEQGIRAQVATPAGALDLNLALPGRHNLQNALAAICATVAMDVPPAVIARGLAAVRPEPGRLQPLSGVNGSLLVNDCYNANPGSLAVALEWLQQRPVPRWVVLGDMGELGLGAAEAHRQAGHLIREAGVERLFCIGHLAAEAAAAFGAGAELYARVDRLVEILRQELREDVTLLVKGSRAMGLERLIDSLRDRPALMTGRGG</sequence>
<dbReference type="HAMAP" id="MF_02019">
    <property type="entry name" value="MurF"/>
    <property type="match status" value="1"/>
</dbReference>
<dbReference type="Gene3D" id="3.40.1390.10">
    <property type="entry name" value="MurE/MurF, N-terminal domain"/>
    <property type="match status" value="1"/>
</dbReference>
<organism evidence="15 16">
    <name type="scientific">Natronospira elongata</name>
    <dbReference type="NCBI Taxonomy" id="3110268"/>
    <lineage>
        <taxon>Bacteria</taxon>
        <taxon>Pseudomonadati</taxon>
        <taxon>Pseudomonadota</taxon>
        <taxon>Gammaproteobacteria</taxon>
        <taxon>Natronospirales</taxon>
        <taxon>Natronospiraceae</taxon>
        <taxon>Natronospira</taxon>
    </lineage>
</organism>
<keyword evidence="9 10" id="KW-0961">Cell wall biogenesis/degradation</keyword>
<dbReference type="GO" id="GO:0071555">
    <property type="term" value="P:cell wall organization"/>
    <property type="evidence" value="ECO:0007669"/>
    <property type="project" value="UniProtKB-KW"/>
</dbReference>
<feature type="binding site" evidence="10">
    <location>
        <begin position="108"/>
        <end position="114"/>
    </location>
    <ligand>
        <name>ATP</name>
        <dbReference type="ChEBI" id="CHEBI:30616"/>
    </ligand>
</feature>
<dbReference type="Pfam" id="PF02875">
    <property type="entry name" value="Mur_ligase_C"/>
    <property type="match status" value="1"/>
</dbReference>
<keyword evidence="5 10" id="KW-0067">ATP-binding</keyword>
<dbReference type="SUPFAM" id="SSF53244">
    <property type="entry name" value="MurD-like peptide ligases, peptide-binding domain"/>
    <property type="match status" value="1"/>
</dbReference>
<dbReference type="EC" id="6.3.2.10" evidence="10 11"/>
<dbReference type="SUPFAM" id="SSF63418">
    <property type="entry name" value="MurE/MurF N-terminal domain"/>
    <property type="match status" value="1"/>
</dbReference>
<keyword evidence="7 10" id="KW-0573">Peptidoglycan synthesis</keyword>
<comment type="caution">
    <text evidence="15">The sequence shown here is derived from an EMBL/GenBank/DDBJ whole genome shotgun (WGS) entry which is preliminary data.</text>
</comment>
<dbReference type="GO" id="GO:0047480">
    <property type="term" value="F:UDP-N-acetylmuramoyl-tripeptide-D-alanyl-D-alanine ligase activity"/>
    <property type="evidence" value="ECO:0007669"/>
    <property type="project" value="UniProtKB-UniRule"/>
</dbReference>
<proteinExistence type="inferred from homology"/>
<dbReference type="EMBL" id="JAYGII010000004">
    <property type="protein sequence ID" value="MEA5444843.1"/>
    <property type="molecule type" value="Genomic_DNA"/>
</dbReference>
<evidence type="ECO:0000256" key="5">
    <source>
        <dbReference type="ARBA" id="ARBA00022840"/>
    </source>
</evidence>
<evidence type="ECO:0000256" key="6">
    <source>
        <dbReference type="ARBA" id="ARBA00022960"/>
    </source>
</evidence>
<gene>
    <name evidence="10 15" type="primary">murF</name>
    <name evidence="15" type="ORF">VCB98_03310</name>
</gene>
<keyword evidence="4 10" id="KW-0547">Nucleotide-binding</keyword>
<protein>
    <recommendedName>
        <fullName evidence="10 11">UDP-N-acetylmuramoyl-tripeptide--D-alanyl-D-alanine ligase</fullName>
        <ecNumber evidence="10 11">6.3.2.10</ecNumber>
    </recommendedName>
    <alternativeName>
        <fullName evidence="10">D-alanyl-D-alanine-adding enzyme</fullName>
    </alternativeName>
</protein>
<dbReference type="Gene3D" id="3.90.190.20">
    <property type="entry name" value="Mur ligase, C-terminal domain"/>
    <property type="match status" value="1"/>
</dbReference>
<keyword evidence="8 10" id="KW-0131">Cell cycle</keyword>
<evidence type="ECO:0000313" key="15">
    <source>
        <dbReference type="EMBL" id="MEA5444843.1"/>
    </source>
</evidence>
<evidence type="ECO:0000256" key="2">
    <source>
        <dbReference type="ARBA" id="ARBA00022598"/>
    </source>
</evidence>
<reference evidence="15 16" key="1">
    <citation type="submission" date="2023-12" db="EMBL/GenBank/DDBJ databases">
        <title>Whole-genome sequencing of halo(alkali)philic microorganisms from hypersaline lakes.</title>
        <authorList>
            <person name="Sorokin D.Y."/>
            <person name="Merkel A.Y."/>
            <person name="Messina E."/>
            <person name="Yakimov M."/>
        </authorList>
    </citation>
    <scope>NUCLEOTIDE SEQUENCE [LARGE SCALE GENOMIC DNA]</scope>
    <source>
        <strain evidence="15 16">AB-CW1</strain>
    </source>
</reference>
<comment type="pathway">
    <text evidence="10 11">Cell wall biogenesis; peptidoglycan biosynthesis.</text>
</comment>
<dbReference type="PANTHER" id="PTHR43024:SF1">
    <property type="entry name" value="UDP-N-ACETYLMURAMOYL-TRIPEPTIDE--D-ALANYL-D-ALANINE LIGASE"/>
    <property type="match status" value="1"/>
</dbReference>
<evidence type="ECO:0000256" key="1">
    <source>
        <dbReference type="ARBA" id="ARBA00022490"/>
    </source>
</evidence>
<accession>A0AAP6JD84</accession>
<feature type="domain" description="Mur ligase C-terminal" evidence="13">
    <location>
        <begin position="317"/>
        <end position="436"/>
    </location>
</feature>
<dbReference type="InterPro" id="IPR005863">
    <property type="entry name" value="UDP-N-AcMur_synth"/>
</dbReference>
<dbReference type="Proteomes" id="UP001302316">
    <property type="component" value="Unassembled WGS sequence"/>
</dbReference>
<evidence type="ECO:0000313" key="16">
    <source>
        <dbReference type="Proteomes" id="UP001302316"/>
    </source>
</evidence>
<name>A0AAP6JD84_9GAMM</name>
<keyword evidence="2 10" id="KW-0436">Ligase</keyword>
<dbReference type="Pfam" id="PF08245">
    <property type="entry name" value="Mur_ligase_M"/>
    <property type="match status" value="1"/>
</dbReference>
<dbReference type="Gene3D" id="3.40.1190.10">
    <property type="entry name" value="Mur-like, catalytic domain"/>
    <property type="match status" value="1"/>
</dbReference>
<comment type="function">
    <text evidence="10 11">Involved in cell wall formation. Catalyzes the final step in the synthesis of UDP-N-acetylmuramoyl-pentapeptide, the precursor of murein.</text>
</comment>
<dbReference type="NCBIfam" id="TIGR01143">
    <property type="entry name" value="murF"/>
    <property type="match status" value="1"/>
</dbReference>
<dbReference type="InterPro" id="IPR036565">
    <property type="entry name" value="Mur-like_cat_sf"/>
</dbReference>
<dbReference type="RefSeq" id="WP_346050465.1">
    <property type="nucleotide sequence ID" value="NZ_JAYGII010000004.1"/>
</dbReference>
<comment type="subcellular location">
    <subcellularLocation>
        <location evidence="10 11">Cytoplasm</location>
    </subcellularLocation>
</comment>
<dbReference type="SUPFAM" id="SSF53623">
    <property type="entry name" value="MurD-like peptide ligases, catalytic domain"/>
    <property type="match status" value="1"/>
</dbReference>
<dbReference type="InterPro" id="IPR051046">
    <property type="entry name" value="MurCDEF_CellWall_CoF430Synth"/>
</dbReference>
<evidence type="ECO:0000259" key="12">
    <source>
        <dbReference type="Pfam" id="PF01225"/>
    </source>
</evidence>
<dbReference type="InterPro" id="IPR004101">
    <property type="entry name" value="Mur_ligase_C"/>
</dbReference>
<evidence type="ECO:0000256" key="8">
    <source>
        <dbReference type="ARBA" id="ARBA00023306"/>
    </source>
</evidence>
<comment type="similarity">
    <text evidence="10">Belongs to the MurCDEF family. MurF subfamily.</text>
</comment>
<feature type="domain" description="Mur ligase N-terminal catalytic" evidence="12">
    <location>
        <begin position="27"/>
        <end position="71"/>
    </location>
</feature>
<dbReference type="AlphaFoldDB" id="A0AAP6JD84"/>
<dbReference type="GO" id="GO:0005524">
    <property type="term" value="F:ATP binding"/>
    <property type="evidence" value="ECO:0007669"/>
    <property type="project" value="UniProtKB-UniRule"/>
</dbReference>
<dbReference type="GO" id="GO:0005737">
    <property type="term" value="C:cytoplasm"/>
    <property type="evidence" value="ECO:0007669"/>
    <property type="project" value="UniProtKB-SubCell"/>
</dbReference>
<dbReference type="InterPro" id="IPR000713">
    <property type="entry name" value="Mur_ligase_N"/>
</dbReference>
<evidence type="ECO:0000256" key="10">
    <source>
        <dbReference type="HAMAP-Rule" id="MF_02019"/>
    </source>
</evidence>
<keyword evidence="1 10" id="KW-0963">Cytoplasm</keyword>
<dbReference type="GO" id="GO:0008360">
    <property type="term" value="P:regulation of cell shape"/>
    <property type="evidence" value="ECO:0007669"/>
    <property type="project" value="UniProtKB-KW"/>
</dbReference>
<comment type="catalytic activity">
    <reaction evidence="10 11">
        <text>D-alanyl-D-alanine + UDP-N-acetyl-alpha-D-muramoyl-L-alanyl-gamma-D-glutamyl-meso-2,6-diaminopimelate + ATP = UDP-N-acetyl-alpha-D-muramoyl-L-alanyl-gamma-D-glutamyl-meso-2,6-diaminopimeloyl-D-alanyl-D-alanine + ADP + phosphate + H(+)</text>
        <dbReference type="Rhea" id="RHEA:28374"/>
        <dbReference type="ChEBI" id="CHEBI:15378"/>
        <dbReference type="ChEBI" id="CHEBI:30616"/>
        <dbReference type="ChEBI" id="CHEBI:43474"/>
        <dbReference type="ChEBI" id="CHEBI:57822"/>
        <dbReference type="ChEBI" id="CHEBI:61386"/>
        <dbReference type="ChEBI" id="CHEBI:83905"/>
        <dbReference type="ChEBI" id="CHEBI:456216"/>
        <dbReference type="EC" id="6.3.2.10"/>
    </reaction>
</comment>
<evidence type="ECO:0000256" key="7">
    <source>
        <dbReference type="ARBA" id="ARBA00022984"/>
    </source>
</evidence>